<evidence type="ECO:0000313" key="17">
    <source>
        <dbReference type="Proteomes" id="UP000094285"/>
    </source>
</evidence>
<keyword evidence="10 13" id="KW-0539">Nucleus</keyword>
<dbReference type="InterPro" id="IPR003593">
    <property type="entry name" value="AAA+_ATPase"/>
</dbReference>
<comment type="function">
    <text evidence="13">Component of the origin recognition complex (ORC) that binds origins of replication. DNA-binding is ATP-dependent, however specific DNA sequences that define origins of replication have not been identified so far. ORC is required to assemble the pre-replication complex necessary to initiate DNA replication.</text>
</comment>
<keyword evidence="7 13" id="KW-0067">ATP-binding</keyword>
<accession>A0A1E4SML8</accession>
<dbReference type="FunFam" id="1.10.8.60:FF:000274">
    <property type="entry name" value="Origin recognition complex subunit 1"/>
    <property type="match status" value="1"/>
</dbReference>
<keyword evidence="9 13" id="KW-0238">DNA-binding</keyword>
<dbReference type="InterPro" id="IPR043151">
    <property type="entry name" value="BAH_sf"/>
</dbReference>
<evidence type="ECO:0000256" key="10">
    <source>
        <dbReference type="ARBA" id="ARBA00023242"/>
    </source>
</evidence>
<dbReference type="CDD" id="cd18139">
    <property type="entry name" value="HLD_clamp_RarA"/>
    <property type="match status" value="1"/>
</dbReference>
<gene>
    <name evidence="16" type="ORF">CANTADRAFT_171429</name>
</gene>
<evidence type="ECO:0000256" key="8">
    <source>
        <dbReference type="ARBA" id="ARBA00022842"/>
    </source>
</evidence>
<dbReference type="Pfam" id="PF01426">
    <property type="entry name" value="BAH"/>
    <property type="match status" value="1"/>
</dbReference>
<dbReference type="STRING" id="984487.A0A1E4SML8"/>
<keyword evidence="8" id="KW-0460">Magnesium</keyword>
<dbReference type="InterPro" id="IPR001025">
    <property type="entry name" value="BAH_dom"/>
</dbReference>
<dbReference type="Gene3D" id="1.10.8.60">
    <property type="match status" value="1"/>
</dbReference>
<dbReference type="GO" id="GO:0003688">
    <property type="term" value="F:DNA replication origin binding"/>
    <property type="evidence" value="ECO:0007669"/>
    <property type="project" value="UniProtKB-ARBA"/>
</dbReference>
<feature type="domain" description="BAH" evidence="15">
    <location>
        <begin position="43"/>
        <end position="174"/>
    </location>
</feature>
<dbReference type="InterPro" id="IPR003959">
    <property type="entry name" value="ATPase_AAA_core"/>
</dbReference>
<dbReference type="PANTHER" id="PTHR10763:SF23">
    <property type="entry name" value="ORIGIN RECOGNITION COMPLEX SUBUNIT 1"/>
    <property type="match status" value="1"/>
</dbReference>
<comment type="subcellular location">
    <subcellularLocation>
        <location evidence="1 13">Nucleus</location>
    </subcellularLocation>
</comment>
<evidence type="ECO:0000256" key="12">
    <source>
        <dbReference type="ARBA" id="ARBA00062293"/>
    </source>
</evidence>
<dbReference type="Gene3D" id="3.40.50.300">
    <property type="entry name" value="P-loop containing nucleotide triphosphate hydrolases"/>
    <property type="match status" value="1"/>
</dbReference>
<feature type="region of interest" description="Disordered" evidence="14">
    <location>
        <begin position="190"/>
        <end position="314"/>
    </location>
</feature>
<evidence type="ECO:0000256" key="7">
    <source>
        <dbReference type="ARBA" id="ARBA00022840"/>
    </source>
</evidence>
<dbReference type="GO" id="GO:0005664">
    <property type="term" value="C:nuclear origin of replication recognition complex"/>
    <property type="evidence" value="ECO:0007669"/>
    <property type="project" value="TreeGrafter"/>
</dbReference>
<keyword evidence="6 13" id="KW-0547">Nucleotide-binding</keyword>
<dbReference type="AlphaFoldDB" id="A0A1E4SML8"/>
<comment type="function">
    <text evidence="11">Component of the origin recognition complex (ORC) that binds origins of replication. It has a role in both chromosomal replication and mating type transcriptional silencing. Binds to the ARS consensus sequence (ACS) of origins of replication in an ATP-dependent manner.</text>
</comment>
<dbReference type="GO" id="GO:0003682">
    <property type="term" value="F:chromatin binding"/>
    <property type="evidence" value="ECO:0007669"/>
    <property type="project" value="InterPro"/>
</dbReference>
<dbReference type="InterPro" id="IPR041083">
    <property type="entry name" value="AAA_lid_10"/>
</dbReference>
<evidence type="ECO:0000256" key="13">
    <source>
        <dbReference type="RuleBase" id="RU365058"/>
    </source>
</evidence>
<dbReference type="Pfam" id="PF00004">
    <property type="entry name" value="AAA"/>
    <property type="match status" value="1"/>
</dbReference>
<evidence type="ECO:0000256" key="2">
    <source>
        <dbReference type="ARBA" id="ARBA00008398"/>
    </source>
</evidence>
<dbReference type="GO" id="GO:0033314">
    <property type="term" value="P:mitotic DNA replication checkpoint signaling"/>
    <property type="evidence" value="ECO:0007669"/>
    <property type="project" value="TreeGrafter"/>
</dbReference>
<organism evidence="16 17">
    <name type="scientific">Suhomyces tanzawaensis NRRL Y-17324</name>
    <dbReference type="NCBI Taxonomy" id="984487"/>
    <lineage>
        <taxon>Eukaryota</taxon>
        <taxon>Fungi</taxon>
        <taxon>Dikarya</taxon>
        <taxon>Ascomycota</taxon>
        <taxon>Saccharomycotina</taxon>
        <taxon>Pichiomycetes</taxon>
        <taxon>Debaryomycetaceae</taxon>
        <taxon>Suhomyces</taxon>
    </lineage>
</organism>
<dbReference type="FunFam" id="3.40.50.300:FF:000199">
    <property type="entry name" value="Origin recognition complex subunit 1"/>
    <property type="match status" value="1"/>
</dbReference>
<dbReference type="GeneID" id="30980496"/>
<evidence type="ECO:0000256" key="1">
    <source>
        <dbReference type="ARBA" id="ARBA00004123"/>
    </source>
</evidence>
<dbReference type="Gene3D" id="2.30.30.490">
    <property type="match status" value="1"/>
</dbReference>
<keyword evidence="17" id="KW-1185">Reference proteome</keyword>
<dbReference type="Pfam" id="PF21312">
    <property type="entry name" value="WHD_ORC1"/>
    <property type="match status" value="1"/>
</dbReference>
<dbReference type="SUPFAM" id="SSF52540">
    <property type="entry name" value="P-loop containing nucleoside triphosphate hydrolases"/>
    <property type="match status" value="1"/>
</dbReference>
<dbReference type="RefSeq" id="XP_020065896.1">
    <property type="nucleotide sequence ID" value="XM_020206359.1"/>
</dbReference>
<keyword evidence="5" id="KW-0479">Metal-binding</keyword>
<dbReference type="GO" id="GO:0016887">
    <property type="term" value="F:ATP hydrolysis activity"/>
    <property type="evidence" value="ECO:0007669"/>
    <property type="project" value="InterPro"/>
</dbReference>
<dbReference type="SUPFAM" id="SSF82061">
    <property type="entry name" value="BAH domain"/>
    <property type="match status" value="1"/>
</dbReference>
<name>A0A1E4SML8_9ASCO</name>
<evidence type="ECO:0000256" key="14">
    <source>
        <dbReference type="SAM" id="MobiDB-lite"/>
    </source>
</evidence>
<dbReference type="Proteomes" id="UP000094285">
    <property type="component" value="Unassembled WGS sequence"/>
</dbReference>
<evidence type="ECO:0000256" key="9">
    <source>
        <dbReference type="ARBA" id="ARBA00023125"/>
    </source>
</evidence>
<evidence type="ECO:0000259" key="15">
    <source>
        <dbReference type="PROSITE" id="PS51038"/>
    </source>
</evidence>
<evidence type="ECO:0000256" key="5">
    <source>
        <dbReference type="ARBA" id="ARBA00022723"/>
    </source>
</evidence>
<dbReference type="PROSITE" id="PS51038">
    <property type="entry name" value="BAH"/>
    <property type="match status" value="1"/>
</dbReference>
<dbReference type="GO" id="GO:0006270">
    <property type="term" value="P:DNA replication initiation"/>
    <property type="evidence" value="ECO:0007669"/>
    <property type="project" value="TreeGrafter"/>
</dbReference>
<feature type="compositionally biased region" description="Low complexity" evidence="14">
    <location>
        <begin position="287"/>
        <end position="306"/>
    </location>
</feature>
<evidence type="ECO:0000256" key="11">
    <source>
        <dbReference type="ARBA" id="ARBA00053599"/>
    </source>
</evidence>
<evidence type="ECO:0000256" key="3">
    <source>
        <dbReference type="ARBA" id="ARBA00019081"/>
    </source>
</evidence>
<dbReference type="InterPro" id="IPR027417">
    <property type="entry name" value="P-loop_NTPase"/>
</dbReference>
<dbReference type="EMBL" id="KV453910">
    <property type="protein sequence ID" value="ODV80774.1"/>
    <property type="molecule type" value="Genomic_DNA"/>
</dbReference>
<keyword evidence="4 13" id="KW-0235">DNA replication</keyword>
<dbReference type="InterPro" id="IPR048867">
    <property type="entry name" value="WHD_ORC1"/>
</dbReference>
<comment type="subunit">
    <text evidence="12 13">ORC is composed of six subunits.</text>
</comment>
<comment type="similarity">
    <text evidence="2 13">Belongs to the ORC1 family.</text>
</comment>
<feature type="compositionally biased region" description="Basic and acidic residues" evidence="14">
    <location>
        <begin position="205"/>
        <end position="214"/>
    </location>
</feature>
<protein>
    <recommendedName>
        <fullName evidence="3 13">Origin recognition complex subunit 1</fullName>
    </recommendedName>
</protein>
<dbReference type="SMART" id="SM00382">
    <property type="entry name" value="AAA"/>
    <property type="match status" value="1"/>
</dbReference>
<sequence length="787" mass="88406">MIKGWNYSLGEEPVSTTVSTPRRSRRAQPIAQSITLKRDSDGLEIKPGDCLMVQQSKLSAEVAFVKEIKFGSSKFIDVVVLWFIRAKDIDPARLQGPLNHHELFLTPYLEDIELTDIIDKVNVVSEQELAADIVVDESNLGTTFMTRKGCNSEGDMFSEPYDYRELLKLFTKDPNEFVEYIREKTVPVAYKASKRSPKKAPSVLEKLKQVETKQKSASPTRKRILELDEEDLGDSSDEYFSPEENQDNDDDLELDADPLSDEQSEPKSEPEVAKPKNPSTPRKKQKTQSSPTKSQTRSTSKSPSKSPSKKKDVEYMKSILSPLKKGYKIKPDLNAPSLTFLSPKKSGTPQLSSSSSQAFKEIKAKLHTSAKLSSLPGREDEMLQLLEKISTAIETETGSCVYVSGTPGVGKTATVREVIKQLQELSEDGDFKQFDYLEINGLKLLTPSVAYELLWKKISGINVSASNAAILLEKHFDTKRDNSRPLVVLMDELDQIVTKKQNVMYNFFNWPSYANSKLVVIAVANTMDLPERVLSNKISSRLGLNRIQFVGYTFDQLGEIIKHRLSMLTKQNKRKVIITDDAVGFASRKVASVSGDARRALTICRRAVEIAEKEYLEAKTQEEVKTEEEESFHVHINHISKAINETINSPISQFLVTLPFASKLFLQAVLLRMKRSGLAENSLGDIIDEMKNSLQLLTSDKGTNVLNPLGANITLLDLLYGNSLADSSTKLNIRSWKFKHLVNELVEYGILMQQNVPGERYRLIQLNISEEELSLALRRDKDILGDI</sequence>
<evidence type="ECO:0000256" key="6">
    <source>
        <dbReference type="ARBA" id="ARBA00022741"/>
    </source>
</evidence>
<feature type="compositionally biased region" description="Basic and acidic residues" evidence="14">
    <location>
        <begin position="264"/>
        <end position="274"/>
    </location>
</feature>
<dbReference type="GO" id="GO:0046872">
    <property type="term" value="F:metal ion binding"/>
    <property type="evidence" value="ECO:0007669"/>
    <property type="project" value="UniProtKB-KW"/>
</dbReference>
<dbReference type="OrthoDB" id="1926878at2759"/>
<proteinExistence type="inferred from homology"/>
<dbReference type="GO" id="GO:0005524">
    <property type="term" value="F:ATP binding"/>
    <property type="evidence" value="ECO:0007669"/>
    <property type="project" value="UniProtKB-KW"/>
</dbReference>
<evidence type="ECO:0000256" key="4">
    <source>
        <dbReference type="ARBA" id="ARBA00022705"/>
    </source>
</evidence>
<dbReference type="InterPro" id="IPR050311">
    <property type="entry name" value="ORC1/CDC6"/>
</dbReference>
<dbReference type="PANTHER" id="PTHR10763">
    <property type="entry name" value="CELL DIVISION CONTROL PROTEIN 6-RELATED"/>
    <property type="match status" value="1"/>
</dbReference>
<evidence type="ECO:0000313" key="16">
    <source>
        <dbReference type="EMBL" id="ODV80774.1"/>
    </source>
</evidence>
<dbReference type="CDD" id="cd00009">
    <property type="entry name" value="AAA"/>
    <property type="match status" value="1"/>
</dbReference>
<reference evidence="17" key="1">
    <citation type="submission" date="2016-05" db="EMBL/GenBank/DDBJ databases">
        <title>Comparative genomics of biotechnologically important yeasts.</title>
        <authorList>
            <consortium name="DOE Joint Genome Institute"/>
            <person name="Riley R."/>
            <person name="Haridas S."/>
            <person name="Wolfe K.H."/>
            <person name="Lopes M.R."/>
            <person name="Hittinger C.T."/>
            <person name="Goker M."/>
            <person name="Salamov A."/>
            <person name="Wisecaver J."/>
            <person name="Long T.M."/>
            <person name="Aerts A.L."/>
            <person name="Barry K."/>
            <person name="Choi C."/>
            <person name="Clum A."/>
            <person name="Coughlan A.Y."/>
            <person name="Deshpande S."/>
            <person name="Douglass A.P."/>
            <person name="Hanson S.J."/>
            <person name="Klenk H.-P."/>
            <person name="Labutti K."/>
            <person name="Lapidus A."/>
            <person name="Lindquist E."/>
            <person name="Lipzen A."/>
            <person name="Meier-Kolthoff J.P."/>
            <person name="Ohm R.A."/>
            <person name="Otillar R.P."/>
            <person name="Pangilinan J."/>
            <person name="Peng Y."/>
            <person name="Rokas A."/>
            <person name="Rosa C.A."/>
            <person name="Scheuner C."/>
            <person name="Sibirny A.A."/>
            <person name="Slot J.C."/>
            <person name="Stielow J.B."/>
            <person name="Sun H."/>
            <person name="Kurtzman C.P."/>
            <person name="Blackwell M."/>
            <person name="Grigoriev I.V."/>
            <person name="Jeffries T.W."/>
        </authorList>
    </citation>
    <scope>NUCLEOTIDE SEQUENCE [LARGE SCALE GENOMIC DNA]</scope>
    <source>
        <strain evidence="17">NRRL Y-17324</strain>
    </source>
</reference>
<dbReference type="Pfam" id="PF17872">
    <property type="entry name" value="AAA_lid_10"/>
    <property type="match status" value="1"/>
</dbReference>
<feature type="compositionally biased region" description="Acidic residues" evidence="14">
    <location>
        <begin position="227"/>
        <end position="263"/>
    </location>
</feature>